<dbReference type="Proteomes" id="UP000594638">
    <property type="component" value="Unassembled WGS sequence"/>
</dbReference>
<keyword evidence="3" id="KW-0732">Signal</keyword>
<organism evidence="10 11">
    <name type="scientific">Olea europaea subsp. europaea</name>
    <dbReference type="NCBI Taxonomy" id="158383"/>
    <lineage>
        <taxon>Eukaryota</taxon>
        <taxon>Viridiplantae</taxon>
        <taxon>Streptophyta</taxon>
        <taxon>Embryophyta</taxon>
        <taxon>Tracheophyta</taxon>
        <taxon>Spermatophyta</taxon>
        <taxon>Magnoliopsida</taxon>
        <taxon>eudicotyledons</taxon>
        <taxon>Gunneridae</taxon>
        <taxon>Pentapetalae</taxon>
        <taxon>asterids</taxon>
        <taxon>lamiids</taxon>
        <taxon>Lamiales</taxon>
        <taxon>Oleaceae</taxon>
        <taxon>Oleeae</taxon>
        <taxon>Olea</taxon>
    </lineage>
</organism>
<comment type="subcellular location">
    <subcellularLocation>
        <location evidence="1">Membrane</location>
        <topology evidence="1">Single-pass membrane protein</topology>
    </subcellularLocation>
</comment>
<dbReference type="GO" id="GO:0030247">
    <property type="term" value="F:polysaccharide binding"/>
    <property type="evidence" value="ECO:0007669"/>
    <property type="project" value="InterPro"/>
</dbReference>
<evidence type="ECO:0000259" key="9">
    <source>
        <dbReference type="Pfam" id="PF14380"/>
    </source>
</evidence>
<keyword evidence="7" id="KW-1133">Transmembrane helix</keyword>
<accession>A0A8S0RB22</accession>
<dbReference type="GO" id="GO:0016020">
    <property type="term" value="C:membrane"/>
    <property type="evidence" value="ECO:0007669"/>
    <property type="project" value="UniProtKB-SubCell"/>
</dbReference>
<feature type="transmembrane region" description="Helical" evidence="7">
    <location>
        <begin position="225"/>
        <end position="242"/>
    </location>
</feature>
<evidence type="ECO:0000256" key="3">
    <source>
        <dbReference type="ARBA" id="ARBA00022729"/>
    </source>
</evidence>
<keyword evidence="7" id="KW-0812">Transmembrane</keyword>
<comment type="catalytic activity">
    <reaction evidence="5">
        <text>L-threonyl-[protein] + ATP = O-phospho-L-threonyl-[protein] + ADP + H(+)</text>
        <dbReference type="Rhea" id="RHEA:46608"/>
        <dbReference type="Rhea" id="RHEA-COMP:11060"/>
        <dbReference type="Rhea" id="RHEA-COMP:11605"/>
        <dbReference type="ChEBI" id="CHEBI:15378"/>
        <dbReference type="ChEBI" id="CHEBI:30013"/>
        <dbReference type="ChEBI" id="CHEBI:30616"/>
        <dbReference type="ChEBI" id="CHEBI:61977"/>
        <dbReference type="ChEBI" id="CHEBI:456216"/>
        <dbReference type="EC" id="2.7.11.1"/>
    </reaction>
</comment>
<name>A0A8S0RB22_OLEEU</name>
<proteinExistence type="predicted"/>
<keyword evidence="7" id="KW-0472">Membrane</keyword>
<dbReference type="InterPro" id="IPR025287">
    <property type="entry name" value="WAK_GUB"/>
</dbReference>
<evidence type="ECO:0000313" key="10">
    <source>
        <dbReference type="EMBL" id="CAA2975955.1"/>
    </source>
</evidence>
<reference evidence="10 11" key="1">
    <citation type="submission" date="2019-12" db="EMBL/GenBank/DDBJ databases">
        <authorList>
            <person name="Alioto T."/>
            <person name="Alioto T."/>
            <person name="Gomez Garrido J."/>
        </authorList>
    </citation>
    <scope>NUCLEOTIDE SEQUENCE [LARGE SCALE GENOMIC DNA]</scope>
</reference>
<dbReference type="PANTHER" id="PTHR33138">
    <property type="entry name" value="OS01G0690200 PROTEIN"/>
    <property type="match status" value="1"/>
</dbReference>
<evidence type="ECO:0000256" key="4">
    <source>
        <dbReference type="ARBA" id="ARBA00023180"/>
    </source>
</evidence>
<dbReference type="EMBL" id="CACTIH010002329">
    <property type="protein sequence ID" value="CAA2975955.1"/>
    <property type="molecule type" value="Genomic_DNA"/>
</dbReference>
<sequence length="310" mass="35388">MPRNCSNGRNIKFPFHIEVLQESYCGYPGFHLKCGKHGYPMINSTENDSIVENISYPGRSLRVYNAAVLSNLNGRCLPPIRNTTLPIREFQNVNTVTSLYLLSNCIEPLPKDLSRYKVDCQGENRDNLDFAILDKEENLQKGLENCEKHVVEPVEVHGDKERNAVGEYEEILRRGFELNYWSSSDCSICESDGSRCGFNTTTSKFRCFCPDGPRFQSCGPRRADAGVSPVSIVLFSIILFAFNKRKHMRNLKGQTQNDKDIELFLKNNENLETRRYNYSDFKKMTNSFNDNLGDGALLVCIEESYLTIVL</sequence>
<feature type="domain" description="Wall-associated receptor kinase C-terminal" evidence="9">
    <location>
        <begin position="120"/>
        <end position="212"/>
    </location>
</feature>
<evidence type="ECO:0000313" key="11">
    <source>
        <dbReference type="Proteomes" id="UP000594638"/>
    </source>
</evidence>
<dbReference type="AlphaFoldDB" id="A0A8S0RB22"/>
<protein>
    <recommendedName>
        <fullName evidence="2">non-specific serine/threonine protein kinase</fullName>
        <ecNumber evidence="2">2.7.11.1</ecNumber>
    </recommendedName>
</protein>
<evidence type="ECO:0000256" key="7">
    <source>
        <dbReference type="SAM" id="Phobius"/>
    </source>
</evidence>
<dbReference type="InterPro" id="IPR032872">
    <property type="entry name" value="WAK_assoc_C"/>
</dbReference>
<dbReference type="OrthoDB" id="657943at2759"/>
<gene>
    <name evidence="10" type="ORF">OLEA9_A110260</name>
</gene>
<evidence type="ECO:0000256" key="2">
    <source>
        <dbReference type="ARBA" id="ARBA00012513"/>
    </source>
</evidence>
<dbReference type="EC" id="2.7.11.1" evidence="2"/>
<evidence type="ECO:0000256" key="6">
    <source>
        <dbReference type="ARBA" id="ARBA00048679"/>
    </source>
</evidence>
<evidence type="ECO:0000256" key="5">
    <source>
        <dbReference type="ARBA" id="ARBA00047899"/>
    </source>
</evidence>
<keyword evidence="4" id="KW-0325">Glycoprotein</keyword>
<comment type="catalytic activity">
    <reaction evidence="6">
        <text>L-seryl-[protein] + ATP = O-phospho-L-seryl-[protein] + ADP + H(+)</text>
        <dbReference type="Rhea" id="RHEA:17989"/>
        <dbReference type="Rhea" id="RHEA-COMP:9863"/>
        <dbReference type="Rhea" id="RHEA-COMP:11604"/>
        <dbReference type="ChEBI" id="CHEBI:15378"/>
        <dbReference type="ChEBI" id="CHEBI:29999"/>
        <dbReference type="ChEBI" id="CHEBI:30616"/>
        <dbReference type="ChEBI" id="CHEBI:83421"/>
        <dbReference type="ChEBI" id="CHEBI:456216"/>
        <dbReference type="EC" id="2.7.11.1"/>
    </reaction>
</comment>
<dbReference type="PANTHER" id="PTHR33138:SF27">
    <property type="entry name" value="WALL-ASSOCIATED RECEPTOR KINASE C-TERMINAL DOMAIN-CONTAINING PROTEIN"/>
    <property type="match status" value="1"/>
</dbReference>
<keyword evidence="11" id="KW-1185">Reference proteome</keyword>
<dbReference type="GO" id="GO:0004674">
    <property type="term" value="F:protein serine/threonine kinase activity"/>
    <property type="evidence" value="ECO:0007669"/>
    <property type="project" value="UniProtKB-EC"/>
</dbReference>
<evidence type="ECO:0000259" key="8">
    <source>
        <dbReference type="Pfam" id="PF13947"/>
    </source>
</evidence>
<evidence type="ECO:0000256" key="1">
    <source>
        <dbReference type="ARBA" id="ARBA00004167"/>
    </source>
</evidence>
<feature type="domain" description="Wall-associated receptor kinase galacturonan-binding" evidence="8">
    <location>
        <begin position="3"/>
        <end position="64"/>
    </location>
</feature>
<dbReference type="Pfam" id="PF14380">
    <property type="entry name" value="WAK_assoc"/>
    <property type="match status" value="1"/>
</dbReference>
<comment type="caution">
    <text evidence="10">The sequence shown here is derived from an EMBL/GenBank/DDBJ whole genome shotgun (WGS) entry which is preliminary data.</text>
</comment>
<dbReference type="Gramene" id="OE9A110260T1">
    <property type="protein sequence ID" value="OE9A110260C1"/>
    <property type="gene ID" value="OE9A110260"/>
</dbReference>
<dbReference type="Pfam" id="PF13947">
    <property type="entry name" value="GUB_WAK_bind"/>
    <property type="match status" value="1"/>
</dbReference>